<evidence type="ECO:0000256" key="2">
    <source>
        <dbReference type="SAM" id="MobiDB-lite"/>
    </source>
</evidence>
<feature type="region of interest" description="Disordered" evidence="2">
    <location>
        <begin position="15"/>
        <end position="42"/>
    </location>
</feature>
<comment type="caution">
    <text evidence="3">The sequence shown here is derived from an EMBL/GenBank/DDBJ whole genome shotgun (WGS) entry which is preliminary data.</text>
</comment>
<feature type="coiled-coil region" evidence="1">
    <location>
        <begin position="54"/>
        <end position="110"/>
    </location>
</feature>
<sequence>MKGFLGGVWPNKSRDVGDDFSSRNRGAQSLRHSGCVPRHPSGQGFTTSSVIAFSKAMHDQLSSLKQKYDNLELQHAEDVEGLKEEHELEMDNMQTQVSNAEAECGEWQEKYSKAVLSHSDCCQVKNEYDRLIGEEKEYIKARAEAVGLCKQLEHAEETRHSTEQELDYLKVNLSPDAAELIELRALVEHQKSIIADDLISENQSQEASDLLALYKQENDLLLNLGSQLFSTATSTPIECQSPRLSTCRYLR</sequence>
<evidence type="ECO:0000256" key="1">
    <source>
        <dbReference type="SAM" id="Coils"/>
    </source>
</evidence>
<proteinExistence type="predicted"/>
<dbReference type="Proteomes" id="UP000033647">
    <property type="component" value="Unassembled WGS sequence"/>
</dbReference>
<keyword evidence="4" id="KW-1185">Reference proteome</keyword>
<dbReference type="EMBL" id="LAFY01004088">
    <property type="protein sequence ID" value="KJX95200.1"/>
    <property type="molecule type" value="Genomic_DNA"/>
</dbReference>
<organism evidence="3 4">
    <name type="scientific">Zymoseptoria brevis</name>
    <dbReference type="NCBI Taxonomy" id="1047168"/>
    <lineage>
        <taxon>Eukaryota</taxon>
        <taxon>Fungi</taxon>
        <taxon>Dikarya</taxon>
        <taxon>Ascomycota</taxon>
        <taxon>Pezizomycotina</taxon>
        <taxon>Dothideomycetes</taxon>
        <taxon>Dothideomycetidae</taxon>
        <taxon>Mycosphaerellales</taxon>
        <taxon>Mycosphaerellaceae</taxon>
        <taxon>Zymoseptoria</taxon>
    </lineage>
</organism>
<reference evidence="3 4" key="1">
    <citation type="submission" date="2015-03" db="EMBL/GenBank/DDBJ databases">
        <title>RNA-seq based gene annotation and comparative genomics of four Zymoseptoria species reveal species-specific pathogenicity related genes and transposable element activity.</title>
        <authorList>
            <person name="Grandaubert J."/>
            <person name="Bhattacharyya A."/>
            <person name="Stukenbrock E.H."/>
        </authorList>
    </citation>
    <scope>NUCLEOTIDE SEQUENCE [LARGE SCALE GENOMIC DNA]</scope>
    <source>
        <strain evidence="3 4">Zb18110</strain>
    </source>
</reference>
<dbReference type="AlphaFoldDB" id="A0A0F4GG64"/>
<protein>
    <submittedName>
        <fullName evidence="3">Uncharacterized protein</fullName>
    </submittedName>
</protein>
<gene>
    <name evidence="3" type="ORF">TI39_contig4128g00001</name>
</gene>
<keyword evidence="1" id="KW-0175">Coiled coil</keyword>
<evidence type="ECO:0000313" key="3">
    <source>
        <dbReference type="EMBL" id="KJX95200.1"/>
    </source>
</evidence>
<evidence type="ECO:0000313" key="4">
    <source>
        <dbReference type="Proteomes" id="UP000033647"/>
    </source>
</evidence>
<accession>A0A0F4GG64</accession>
<name>A0A0F4GG64_9PEZI</name>